<proteinExistence type="predicted"/>
<organism evidence="2 3">
    <name type="scientific">Spirosoma rhododendri</name>
    <dbReference type="NCBI Taxonomy" id="2728024"/>
    <lineage>
        <taxon>Bacteria</taxon>
        <taxon>Pseudomonadati</taxon>
        <taxon>Bacteroidota</taxon>
        <taxon>Cytophagia</taxon>
        <taxon>Cytophagales</taxon>
        <taxon>Cytophagaceae</taxon>
        <taxon>Spirosoma</taxon>
    </lineage>
</organism>
<name>A0A7L5DXJ9_9BACT</name>
<protein>
    <recommendedName>
        <fullName evidence="1">DUF6970 domain-containing protein</fullName>
    </recommendedName>
</protein>
<accession>A0A7L5DXJ9</accession>
<sequence length="97" mass="11188">MSCQRDNLPSCVENQIKQIQAQGVWSPPAKIYQYRYQGRTVYFIPQRCCDIPSQLLDENCNQICSPDGGFTGAGDGRCSDFFKTRTDEKLIWEDTRR</sequence>
<dbReference type="InterPro" id="IPR054243">
    <property type="entry name" value="DUF6970"/>
</dbReference>
<dbReference type="EMBL" id="CP051677">
    <property type="protein sequence ID" value="QJD81358.1"/>
    <property type="molecule type" value="Genomic_DNA"/>
</dbReference>
<evidence type="ECO:0000259" key="1">
    <source>
        <dbReference type="Pfam" id="PF22311"/>
    </source>
</evidence>
<reference evidence="2 3" key="1">
    <citation type="submission" date="2020-04" db="EMBL/GenBank/DDBJ databases">
        <title>Genome sequencing of novel species.</title>
        <authorList>
            <person name="Heo J."/>
            <person name="Kim S.-J."/>
            <person name="Kim J.-S."/>
            <person name="Hong S.-B."/>
            <person name="Kwon S.-W."/>
        </authorList>
    </citation>
    <scope>NUCLEOTIDE SEQUENCE [LARGE SCALE GENOMIC DNA]</scope>
    <source>
        <strain evidence="2 3">CJU-R4</strain>
    </source>
</reference>
<dbReference type="Pfam" id="PF22311">
    <property type="entry name" value="DUF6970"/>
    <property type="match status" value="1"/>
</dbReference>
<evidence type="ECO:0000313" key="2">
    <source>
        <dbReference type="EMBL" id="QJD81358.1"/>
    </source>
</evidence>
<keyword evidence="3" id="KW-1185">Reference proteome</keyword>
<evidence type="ECO:0000313" key="3">
    <source>
        <dbReference type="Proteomes" id="UP000501128"/>
    </source>
</evidence>
<gene>
    <name evidence="2" type="ORF">HH216_12885</name>
</gene>
<dbReference type="Proteomes" id="UP000501128">
    <property type="component" value="Chromosome"/>
</dbReference>
<dbReference type="KEGG" id="srho:HH216_12885"/>
<dbReference type="AlphaFoldDB" id="A0A7L5DXJ9"/>
<feature type="domain" description="DUF6970" evidence="1">
    <location>
        <begin position="17"/>
        <end position="94"/>
    </location>
</feature>